<dbReference type="CDD" id="cd03801">
    <property type="entry name" value="GT4_PimA-like"/>
    <property type="match status" value="1"/>
</dbReference>
<dbReference type="AlphaFoldDB" id="A0A2M8L502"/>
<evidence type="ECO:0000259" key="2">
    <source>
        <dbReference type="Pfam" id="PF13439"/>
    </source>
</evidence>
<feature type="domain" description="Glycosyltransferase subfamily 4-like N-terminal" evidence="2">
    <location>
        <begin position="7"/>
        <end position="150"/>
    </location>
</feature>
<feature type="domain" description="Glycosyl transferase family 1" evidence="1">
    <location>
        <begin position="182"/>
        <end position="311"/>
    </location>
</feature>
<dbReference type="InterPro" id="IPR001296">
    <property type="entry name" value="Glyco_trans_1"/>
</dbReference>
<dbReference type="Gene3D" id="3.40.50.2000">
    <property type="entry name" value="Glycogen Phosphorylase B"/>
    <property type="match status" value="2"/>
</dbReference>
<comment type="caution">
    <text evidence="3">The sequence shown here is derived from an EMBL/GenBank/DDBJ whole genome shotgun (WGS) entry which is preliminary data.</text>
</comment>
<dbReference type="PANTHER" id="PTHR12526">
    <property type="entry name" value="GLYCOSYLTRANSFERASE"/>
    <property type="match status" value="1"/>
</dbReference>
<dbReference type="GO" id="GO:0016757">
    <property type="term" value="F:glycosyltransferase activity"/>
    <property type="evidence" value="ECO:0007669"/>
    <property type="project" value="InterPro"/>
</dbReference>
<proteinExistence type="predicted"/>
<dbReference type="InterPro" id="IPR028098">
    <property type="entry name" value="Glyco_trans_4-like_N"/>
</dbReference>
<evidence type="ECO:0000259" key="1">
    <source>
        <dbReference type="Pfam" id="PF00534"/>
    </source>
</evidence>
<dbReference type="Pfam" id="PF13439">
    <property type="entry name" value="Glyco_transf_4"/>
    <property type="match status" value="1"/>
</dbReference>
<sequence length="339" mass="38442">PYLDTLGGGERYMMTIAEFLSGEGHQVNIFWDDPSVKNKIRERLGIDLSRVNFVENIFYPKNNLFIRFKNTRKYDLIFVLSDGSIPFLFAKKNILHFQVPFKGVEGKSVLNKLKLTKFNRIICNSSFTKKYVDQEYGVTSQVIYPPVAVEEFKPGKKENLILSVGHFTKSVDYQKGLIRPLHSKKQDILIEVFKQMYDQGLKNWQLILAGGALKEDESYVSALKKSASGYPIEIRTNINFAELKKYYARAKIFWHATGFGEDEVKHPERMEHFGIVVVEAMATGCVPVVINKGGLPEIVTHGANGLLWNTRSDLVKATLSAIGGQAIKSQTLWQKLSLQ</sequence>
<gene>
    <name evidence="3" type="ORF">COU96_02820</name>
</gene>
<dbReference type="SUPFAM" id="SSF53756">
    <property type="entry name" value="UDP-Glycosyltransferase/glycogen phosphorylase"/>
    <property type="match status" value="1"/>
</dbReference>
<reference evidence="4" key="1">
    <citation type="submission" date="2017-09" db="EMBL/GenBank/DDBJ databases">
        <title>Depth-based differentiation of microbial function through sediment-hosted aquifers and enrichment of novel symbionts in the deep terrestrial subsurface.</title>
        <authorList>
            <person name="Probst A.J."/>
            <person name="Ladd B."/>
            <person name="Jarett J.K."/>
            <person name="Geller-Mcgrath D.E."/>
            <person name="Sieber C.M.K."/>
            <person name="Emerson J.B."/>
            <person name="Anantharaman K."/>
            <person name="Thomas B.C."/>
            <person name="Malmstrom R."/>
            <person name="Stieglmeier M."/>
            <person name="Klingl A."/>
            <person name="Woyke T."/>
            <person name="Ryan C.M."/>
            <person name="Banfield J.F."/>
        </authorList>
    </citation>
    <scope>NUCLEOTIDE SEQUENCE [LARGE SCALE GENOMIC DNA]</scope>
</reference>
<evidence type="ECO:0008006" key="5">
    <source>
        <dbReference type="Google" id="ProtNLM"/>
    </source>
</evidence>
<accession>A0A2M8L502</accession>
<organism evidence="3 4">
    <name type="scientific">Candidatus Shapirobacteria bacterium CG10_big_fil_rev_8_21_14_0_10_38_14</name>
    <dbReference type="NCBI Taxonomy" id="1974483"/>
    <lineage>
        <taxon>Bacteria</taxon>
        <taxon>Candidatus Shapironibacteriota</taxon>
    </lineage>
</organism>
<evidence type="ECO:0000313" key="3">
    <source>
        <dbReference type="EMBL" id="PJE68876.1"/>
    </source>
</evidence>
<protein>
    <recommendedName>
        <fullName evidence="5">Glycosyl transferase family 1 domain-containing protein</fullName>
    </recommendedName>
</protein>
<feature type="non-terminal residue" evidence="3">
    <location>
        <position position="1"/>
    </location>
</feature>
<dbReference type="Pfam" id="PF00534">
    <property type="entry name" value="Glycos_transf_1"/>
    <property type="match status" value="1"/>
</dbReference>
<dbReference type="EMBL" id="PFEL01000103">
    <property type="protein sequence ID" value="PJE68876.1"/>
    <property type="molecule type" value="Genomic_DNA"/>
</dbReference>
<name>A0A2M8L502_9BACT</name>
<dbReference type="PANTHER" id="PTHR12526:SF630">
    <property type="entry name" value="GLYCOSYLTRANSFERASE"/>
    <property type="match status" value="1"/>
</dbReference>
<evidence type="ECO:0000313" key="4">
    <source>
        <dbReference type="Proteomes" id="UP000229500"/>
    </source>
</evidence>
<feature type="non-terminal residue" evidence="3">
    <location>
        <position position="339"/>
    </location>
</feature>
<dbReference type="Proteomes" id="UP000229500">
    <property type="component" value="Unassembled WGS sequence"/>
</dbReference>